<dbReference type="InterPro" id="IPR013169">
    <property type="entry name" value="mRNA_splic_Cwf18-like"/>
</dbReference>
<dbReference type="eggNOG" id="KOG3407">
    <property type="taxonomic scope" value="Eukaryota"/>
</dbReference>
<reference evidence="2 4" key="2">
    <citation type="journal article" date="2013" name="Nature">
        <title>Insights into bilaterian evolution from three spiralian genomes.</title>
        <authorList>
            <person name="Simakov O."/>
            <person name="Marletaz F."/>
            <person name="Cho S.J."/>
            <person name="Edsinger-Gonzales E."/>
            <person name="Havlak P."/>
            <person name="Hellsten U."/>
            <person name="Kuo D.H."/>
            <person name="Larsson T."/>
            <person name="Lv J."/>
            <person name="Arendt D."/>
            <person name="Savage R."/>
            <person name="Osoegawa K."/>
            <person name="de Jong P."/>
            <person name="Grimwood J."/>
            <person name="Chapman J.A."/>
            <person name="Shapiro H."/>
            <person name="Aerts A."/>
            <person name="Otillar R.P."/>
            <person name="Terry A.Y."/>
            <person name="Boore J.L."/>
            <person name="Grigoriev I.V."/>
            <person name="Lindberg D.R."/>
            <person name="Seaver E.C."/>
            <person name="Weisblat D.A."/>
            <person name="Putnam N.H."/>
            <person name="Rokhsar D.S."/>
        </authorList>
    </citation>
    <scope>NUCLEOTIDE SEQUENCE</scope>
</reference>
<proteinExistence type="predicted"/>
<gene>
    <name evidence="3" type="primary">20198859</name>
    <name evidence="2" type="ORF">HELRODRAFT_160668</name>
</gene>
<evidence type="ECO:0000256" key="1">
    <source>
        <dbReference type="SAM" id="Phobius"/>
    </source>
</evidence>
<dbReference type="RefSeq" id="XP_009015860.1">
    <property type="nucleotide sequence ID" value="XM_009017612.1"/>
</dbReference>
<dbReference type="HOGENOM" id="CLU_1961964_0_0_1"/>
<dbReference type="EnsemblMetazoa" id="HelroT160668">
    <property type="protein sequence ID" value="HelroP160668"/>
    <property type="gene ID" value="HelroG160668"/>
</dbReference>
<dbReference type="PANTHER" id="PTHR31551:SF1">
    <property type="entry name" value="COILED-COIL DOMAIN-CONTAINING PROTEIN 12"/>
    <property type="match status" value="1"/>
</dbReference>
<dbReference type="Pfam" id="PF08315">
    <property type="entry name" value="cwf18"/>
    <property type="match status" value="1"/>
</dbReference>
<dbReference type="PANTHER" id="PTHR31551">
    <property type="entry name" value="PRE-MRNA-SPLICING FACTOR CWF18"/>
    <property type="match status" value="1"/>
</dbReference>
<reference evidence="3" key="3">
    <citation type="submission" date="2015-06" db="UniProtKB">
        <authorList>
            <consortium name="EnsemblMetazoa"/>
        </authorList>
    </citation>
    <scope>IDENTIFICATION</scope>
</reference>
<feature type="transmembrane region" description="Helical" evidence="1">
    <location>
        <begin position="12"/>
        <end position="32"/>
    </location>
</feature>
<dbReference type="FunCoup" id="T1EQK9">
    <property type="interactions" value="1557"/>
</dbReference>
<dbReference type="CTD" id="20198859"/>
<dbReference type="AlphaFoldDB" id="T1EQK9"/>
<dbReference type="InParanoid" id="T1EQK9"/>
<protein>
    <recommendedName>
        <fullName evidence="5">Coiled-coil domain-containing protein 12</fullName>
    </recommendedName>
</protein>
<sequence length="128" mass="14863">MKSLSVYDYRQQTIAFLICIARNGSVLIYSLYPPMALFSQFLLLPLNEVKEQVKDQLIDAQQTNIVEEVDLLNLAPRKPDWDLKRDVAKKLEKLERRTQRAMGELIRDRLKSCEMKSEEVAASLYLTT</sequence>
<accession>T1EQK9</accession>
<keyword evidence="1" id="KW-1133">Transmembrane helix</keyword>
<name>T1EQK9_HELRO</name>
<evidence type="ECO:0000313" key="2">
    <source>
        <dbReference type="EMBL" id="ESO06492.1"/>
    </source>
</evidence>
<evidence type="ECO:0000313" key="4">
    <source>
        <dbReference type="Proteomes" id="UP000015101"/>
    </source>
</evidence>
<dbReference type="GO" id="GO:0071014">
    <property type="term" value="C:post-mRNA release spliceosomal complex"/>
    <property type="evidence" value="ECO:0000318"/>
    <property type="project" value="GO_Central"/>
</dbReference>
<dbReference type="OrthoDB" id="10261348at2759"/>
<dbReference type="GO" id="GO:0005684">
    <property type="term" value="C:U2-type spliceosomal complex"/>
    <property type="evidence" value="ECO:0000318"/>
    <property type="project" value="GO_Central"/>
</dbReference>
<reference evidence="4" key="1">
    <citation type="submission" date="2012-12" db="EMBL/GenBank/DDBJ databases">
        <authorList>
            <person name="Hellsten U."/>
            <person name="Grimwood J."/>
            <person name="Chapman J.A."/>
            <person name="Shapiro H."/>
            <person name="Aerts A."/>
            <person name="Otillar R.P."/>
            <person name="Terry A.Y."/>
            <person name="Boore J.L."/>
            <person name="Simakov O."/>
            <person name="Marletaz F."/>
            <person name="Cho S.-J."/>
            <person name="Edsinger-Gonzales E."/>
            <person name="Havlak P."/>
            <person name="Kuo D.-H."/>
            <person name="Larsson T."/>
            <person name="Lv J."/>
            <person name="Arendt D."/>
            <person name="Savage R."/>
            <person name="Osoegawa K."/>
            <person name="de Jong P."/>
            <person name="Lindberg D.R."/>
            <person name="Seaver E.C."/>
            <person name="Weisblat D.A."/>
            <person name="Putnam N.H."/>
            <person name="Grigoriev I.V."/>
            <person name="Rokhsar D.S."/>
        </authorList>
    </citation>
    <scope>NUCLEOTIDE SEQUENCE</scope>
</reference>
<dbReference type="EMBL" id="KB096324">
    <property type="protein sequence ID" value="ESO06492.1"/>
    <property type="molecule type" value="Genomic_DNA"/>
</dbReference>
<evidence type="ECO:0008006" key="5">
    <source>
        <dbReference type="Google" id="ProtNLM"/>
    </source>
</evidence>
<keyword evidence="1" id="KW-0472">Membrane</keyword>
<dbReference type="EMBL" id="AMQM01000641">
    <property type="status" value="NOT_ANNOTATED_CDS"/>
    <property type="molecule type" value="Genomic_DNA"/>
</dbReference>
<dbReference type="GeneID" id="20198859"/>
<keyword evidence="1" id="KW-0812">Transmembrane</keyword>
<evidence type="ECO:0000313" key="3">
    <source>
        <dbReference type="EnsemblMetazoa" id="HelroP160668"/>
    </source>
</evidence>
<dbReference type="KEGG" id="hro:HELRODRAFT_160668"/>
<dbReference type="Proteomes" id="UP000015101">
    <property type="component" value="Unassembled WGS sequence"/>
</dbReference>
<keyword evidence="4" id="KW-1185">Reference proteome</keyword>
<organism evidence="3 4">
    <name type="scientific">Helobdella robusta</name>
    <name type="common">Californian leech</name>
    <dbReference type="NCBI Taxonomy" id="6412"/>
    <lineage>
        <taxon>Eukaryota</taxon>
        <taxon>Metazoa</taxon>
        <taxon>Spiralia</taxon>
        <taxon>Lophotrochozoa</taxon>
        <taxon>Annelida</taxon>
        <taxon>Clitellata</taxon>
        <taxon>Hirudinea</taxon>
        <taxon>Rhynchobdellida</taxon>
        <taxon>Glossiphoniidae</taxon>
        <taxon>Helobdella</taxon>
    </lineage>
</organism>
<dbReference type="STRING" id="6412.T1EQK9"/>